<evidence type="ECO:0000256" key="3">
    <source>
        <dbReference type="ARBA" id="ARBA00022989"/>
    </source>
</evidence>
<dbReference type="OrthoDB" id="5352000at2759"/>
<dbReference type="GO" id="GO:0071944">
    <property type="term" value="C:cell periphery"/>
    <property type="evidence" value="ECO:0007669"/>
    <property type="project" value="UniProtKB-ARBA"/>
</dbReference>
<protein>
    <recommendedName>
        <fullName evidence="9">Pre-mRNA splicing factor CLF1</fullName>
    </recommendedName>
</protein>
<feature type="region of interest" description="Disordered" evidence="5">
    <location>
        <begin position="249"/>
        <end position="289"/>
    </location>
</feature>
<dbReference type="Proteomes" id="UP000799772">
    <property type="component" value="Unassembled WGS sequence"/>
</dbReference>
<comment type="caution">
    <text evidence="7">The sequence shown here is derived from an EMBL/GenBank/DDBJ whole genome shotgun (WGS) entry which is preliminary data.</text>
</comment>
<evidence type="ECO:0008006" key="9">
    <source>
        <dbReference type="Google" id="ProtNLM"/>
    </source>
</evidence>
<organism evidence="7 8">
    <name type="scientific">Rhizodiscina lignyota</name>
    <dbReference type="NCBI Taxonomy" id="1504668"/>
    <lineage>
        <taxon>Eukaryota</taxon>
        <taxon>Fungi</taxon>
        <taxon>Dikarya</taxon>
        <taxon>Ascomycota</taxon>
        <taxon>Pezizomycotina</taxon>
        <taxon>Dothideomycetes</taxon>
        <taxon>Pleosporomycetidae</taxon>
        <taxon>Aulographales</taxon>
        <taxon>Rhizodiscinaceae</taxon>
        <taxon>Rhizodiscina</taxon>
    </lineage>
</organism>
<proteinExistence type="predicted"/>
<evidence type="ECO:0000256" key="5">
    <source>
        <dbReference type="SAM" id="MobiDB-lite"/>
    </source>
</evidence>
<evidence type="ECO:0000256" key="2">
    <source>
        <dbReference type="ARBA" id="ARBA00022692"/>
    </source>
</evidence>
<feature type="region of interest" description="Disordered" evidence="5">
    <location>
        <begin position="619"/>
        <end position="650"/>
    </location>
</feature>
<feature type="compositionally biased region" description="Low complexity" evidence="5">
    <location>
        <begin position="338"/>
        <end position="378"/>
    </location>
</feature>
<feature type="region of interest" description="Disordered" evidence="5">
    <location>
        <begin position="802"/>
        <end position="864"/>
    </location>
</feature>
<keyword evidence="3 6" id="KW-1133">Transmembrane helix</keyword>
<feature type="region of interest" description="Disordered" evidence="5">
    <location>
        <begin position="750"/>
        <end position="779"/>
    </location>
</feature>
<feature type="compositionally biased region" description="Low complexity" evidence="5">
    <location>
        <begin position="628"/>
        <end position="640"/>
    </location>
</feature>
<sequence length="882" mass="91963">MSDPATAVTSKDHCSVINDEILYIYSEDGMQSLPLKKGGKWQTLPMGVSITGAQCILAPSDDDSKSAMYIVGGAANSSMSDYTGLQRYTFASKKWDIIKPLVTVTQNRQNHGAAYLKDSSSILVYAGSQDTADPTLSSQTFLISTSPPYDVQSYTSTAPPLTQPQVMTWNDSHAVLIGGGTDNKAVYTFGAQEGWADLGTTLQQGLQSHTTMGCDIVMGDDGSKVLETYDLSKSPNEVARIVLWADGQPAKPGQTVGGSSSSSSSRKRKRDSTLTLKNWPPYNDSLAPTVKRNGYSLASDGNGLAVISGGASKDAIVVFDQRKNAWVNTTQLLGSQAPLSISSSSSARPSSTDSASSISPPTSSASATSAPTDALSPPDGDSHTRTMTVLGATLGTIFGLAAILIIILLLLRWKREKRKRAEAGYVNEKEQDRLSFADQGTEFMHTAGGSVGHQFSASMNNSVTSLNIIAGKMGNTKSAAAHKRNGGALGSDASTMNLIQKKPSPLRINDSVEMSRMRSETGIATSPKLITIPSPRATRTPPAMIGDPPLSPGAILAARGQAGMTSRPISRSGDVRPGSSGSASRGGAIVAGMGGAGGGARSSGWSRYFANNEHTTNLAGGALAPRKGSVGSARSGASASQYTRDSAATGSQITYPSQTVMPLELNLGPKFDSSLDGQRLSRVATGSPTLGHTRDHSAAGRELDARGQKAEIARTVSGKSTVETASSLMDFSFGSTAADGTGTANTWTPVSASPGWNDVPGAKATTGQDNHGSVTSSVYSRNPQSYYPAYDDRRNLYTKSTASAASTVWPAPPKSSHGEENRDSTVTVFPRGIPDSPALPPLPAQNGKYGYGQGEAQEPAKKVPVGEDVSWLNLGGNAGSAY</sequence>
<dbReference type="PANTHER" id="PTHR15549">
    <property type="entry name" value="PAIRED IMMUNOGLOBULIN-LIKE TYPE 2 RECEPTOR"/>
    <property type="match status" value="1"/>
</dbReference>
<keyword evidence="4 6" id="KW-0472">Membrane</keyword>
<dbReference type="SUPFAM" id="SSF50965">
    <property type="entry name" value="Galactose oxidase, central domain"/>
    <property type="match status" value="1"/>
</dbReference>
<evidence type="ECO:0000256" key="1">
    <source>
        <dbReference type="ARBA" id="ARBA00004167"/>
    </source>
</evidence>
<evidence type="ECO:0000256" key="4">
    <source>
        <dbReference type="ARBA" id="ARBA00023136"/>
    </source>
</evidence>
<feature type="region of interest" description="Disordered" evidence="5">
    <location>
        <begin position="683"/>
        <end position="705"/>
    </location>
</feature>
<dbReference type="PANTHER" id="PTHR15549:SF30">
    <property type="entry name" value="MID2 DOMAIN-CONTAINING PROTEIN"/>
    <property type="match status" value="1"/>
</dbReference>
<evidence type="ECO:0000313" key="8">
    <source>
        <dbReference type="Proteomes" id="UP000799772"/>
    </source>
</evidence>
<evidence type="ECO:0000256" key="6">
    <source>
        <dbReference type="SAM" id="Phobius"/>
    </source>
</evidence>
<dbReference type="InterPro" id="IPR051694">
    <property type="entry name" value="Immunoregulatory_rcpt-like"/>
</dbReference>
<dbReference type="AlphaFoldDB" id="A0A9P4M4V3"/>
<keyword evidence="2 6" id="KW-0812">Transmembrane</keyword>
<keyword evidence="8" id="KW-1185">Reference proteome</keyword>
<name>A0A9P4M4V3_9PEZI</name>
<comment type="subcellular location">
    <subcellularLocation>
        <location evidence="1">Membrane</location>
        <topology evidence="1">Single-pass membrane protein</topology>
    </subcellularLocation>
</comment>
<reference evidence="7" key="1">
    <citation type="journal article" date="2020" name="Stud. Mycol.">
        <title>101 Dothideomycetes genomes: a test case for predicting lifestyles and emergence of pathogens.</title>
        <authorList>
            <person name="Haridas S."/>
            <person name="Albert R."/>
            <person name="Binder M."/>
            <person name="Bloem J."/>
            <person name="Labutti K."/>
            <person name="Salamov A."/>
            <person name="Andreopoulos B."/>
            <person name="Baker S."/>
            <person name="Barry K."/>
            <person name="Bills G."/>
            <person name="Bluhm B."/>
            <person name="Cannon C."/>
            <person name="Castanera R."/>
            <person name="Culley D."/>
            <person name="Daum C."/>
            <person name="Ezra D."/>
            <person name="Gonzalez J."/>
            <person name="Henrissat B."/>
            <person name="Kuo A."/>
            <person name="Liang C."/>
            <person name="Lipzen A."/>
            <person name="Lutzoni F."/>
            <person name="Magnuson J."/>
            <person name="Mondo S."/>
            <person name="Nolan M."/>
            <person name="Ohm R."/>
            <person name="Pangilinan J."/>
            <person name="Park H.-J."/>
            <person name="Ramirez L."/>
            <person name="Alfaro M."/>
            <person name="Sun H."/>
            <person name="Tritt A."/>
            <person name="Yoshinaga Y."/>
            <person name="Zwiers L.-H."/>
            <person name="Turgeon B."/>
            <person name="Goodwin S."/>
            <person name="Spatafora J."/>
            <person name="Crous P."/>
            <person name="Grigoriev I."/>
        </authorList>
    </citation>
    <scope>NUCLEOTIDE SEQUENCE</scope>
    <source>
        <strain evidence="7">CBS 133067</strain>
    </source>
</reference>
<feature type="compositionally biased region" description="Basic and acidic residues" evidence="5">
    <location>
        <begin position="692"/>
        <end position="705"/>
    </location>
</feature>
<evidence type="ECO:0000313" key="7">
    <source>
        <dbReference type="EMBL" id="KAF2094647.1"/>
    </source>
</evidence>
<feature type="compositionally biased region" description="Polar residues" evidence="5">
    <location>
        <begin position="641"/>
        <end position="650"/>
    </location>
</feature>
<dbReference type="Gene3D" id="2.120.10.80">
    <property type="entry name" value="Kelch-type beta propeller"/>
    <property type="match status" value="1"/>
</dbReference>
<dbReference type="EMBL" id="ML978134">
    <property type="protein sequence ID" value="KAF2094647.1"/>
    <property type="molecule type" value="Genomic_DNA"/>
</dbReference>
<feature type="transmembrane region" description="Helical" evidence="6">
    <location>
        <begin position="389"/>
        <end position="411"/>
    </location>
</feature>
<feature type="compositionally biased region" description="Polar residues" evidence="5">
    <location>
        <begin position="765"/>
        <end position="779"/>
    </location>
</feature>
<accession>A0A9P4M4V3</accession>
<gene>
    <name evidence="7" type="ORF">NA57DRAFT_80444</name>
</gene>
<feature type="region of interest" description="Disordered" evidence="5">
    <location>
        <begin position="564"/>
        <end position="586"/>
    </location>
</feature>
<dbReference type="GO" id="GO:0016020">
    <property type="term" value="C:membrane"/>
    <property type="evidence" value="ECO:0007669"/>
    <property type="project" value="UniProtKB-SubCell"/>
</dbReference>
<dbReference type="InterPro" id="IPR015915">
    <property type="entry name" value="Kelch-typ_b-propeller"/>
</dbReference>
<dbReference type="InterPro" id="IPR011043">
    <property type="entry name" value="Gal_Oxase/kelch_b-propeller"/>
</dbReference>
<feature type="region of interest" description="Disordered" evidence="5">
    <location>
        <begin position="338"/>
        <end position="382"/>
    </location>
</feature>